<keyword evidence="5" id="KW-1185">Reference proteome</keyword>
<feature type="region of interest" description="Disordered" evidence="2">
    <location>
        <begin position="51"/>
        <end position="70"/>
    </location>
</feature>
<dbReference type="InterPro" id="IPR036236">
    <property type="entry name" value="Znf_C2H2_sf"/>
</dbReference>
<keyword evidence="1" id="KW-0479">Metal-binding</keyword>
<name>A0A1L9T226_9EURO</name>
<evidence type="ECO:0000259" key="3">
    <source>
        <dbReference type="PROSITE" id="PS50157"/>
    </source>
</evidence>
<feature type="domain" description="C2H2-type" evidence="3">
    <location>
        <begin position="155"/>
        <end position="180"/>
    </location>
</feature>
<evidence type="ECO:0000313" key="5">
    <source>
        <dbReference type="Proteomes" id="UP000184356"/>
    </source>
</evidence>
<dbReference type="PROSITE" id="PS00028">
    <property type="entry name" value="ZINC_FINGER_C2H2_1"/>
    <property type="match status" value="1"/>
</dbReference>
<dbReference type="GeneID" id="63769082"/>
<gene>
    <name evidence="4" type="ORF">ASPSYDRAFT_94700</name>
</gene>
<dbReference type="PROSITE" id="PS50157">
    <property type="entry name" value="ZINC_FINGER_C2H2_2"/>
    <property type="match status" value="1"/>
</dbReference>
<reference evidence="5" key="1">
    <citation type="journal article" date="2017" name="Genome Biol.">
        <title>Comparative genomics reveals high biological diversity and specific adaptations in the industrially and medically important fungal genus Aspergillus.</title>
        <authorList>
            <person name="de Vries R.P."/>
            <person name="Riley R."/>
            <person name="Wiebenga A."/>
            <person name="Aguilar-Osorio G."/>
            <person name="Amillis S."/>
            <person name="Uchima C.A."/>
            <person name="Anderluh G."/>
            <person name="Asadollahi M."/>
            <person name="Askin M."/>
            <person name="Barry K."/>
            <person name="Battaglia E."/>
            <person name="Bayram O."/>
            <person name="Benocci T."/>
            <person name="Braus-Stromeyer S.A."/>
            <person name="Caldana C."/>
            <person name="Canovas D."/>
            <person name="Cerqueira G.C."/>
            <person name="Chen F."/>
            <person name="Chen W."/>
            <person name="Choi C."/>
            <person name="Clum A."/>
            <person name="Dos Santos R.A."/>
            <person name="Damasio A.R."/>
            <person name="Diallinas G."/>
            <person name="Emri T."/>
            <person name="Fekete E."/>
            <person name="Flipphi M."/>
            <person name="Freyberg S."/>
            <person name="Gallo A."/>
            <person name="Gournas C."/>
            <person name="Habgood R."/>
            <person name="Hainaut M."/>
            <person name="Harispe M.L."/>
            <person name="Henrissat B."/>
            <person name="Hilden K.S."/>
            <person name="Hope R."/>
            <person name="Hossain A."/>
            <person name="Karabika E."/>
            <person name="Karaffa L."/>
            <person name="Karanyi Z."/>
            <person name="Krasevec N."/>
            <person name="Kuo A."/>
            <person name="Kusch H."/>
            <person name="LaButti K."/>
            <person name="Lagendijk E.L."/>
            <person name="Lapidus A."/>
            <person name="Levasseur A."/>
            <person name="Lindquist E."/>
            <person name="Lipzen A."/>
            <person name="Logrieco A.F."/>
            <person name="MacCabe A."/>
            <person name="Maekelae M.R."/>
            <person name="Malavazi I."/>
            <person name="Melin P."/>
            <person name="Meyer V."/>
            <person name="Mielnichuk N."/>
            <person name="Miskei M."/>
            <person name="Molnar A.P."/>
            <person name="Mule G."/>
            <person name="Ngan C.Y."/>
            <person name="Orejas M."/>
            <person name="Orosz E."/>
            <person name="Ouedraogo J.P."/>
            <person name="Overkamp K.M."/>
            <person name="Park H.-S."/>
            <person name="Perrone G."/>
            <person name="Piumi F."/>
            <person name="Punt P.J."/>
            <person name="Ram A.F."/>
            <person name="Ramon A."/>
            <person name="Rauscher S."/>
            <person name="Record E."/>
            <person name="Riano-Pachon D.M."/>
            <person name="Robert V."/>
            <person name="Roehrig J."/>
            <person name="Ruller R."/>
            <person name="Salamov A."/>
            <person name="Salih N.S."/>
            <person name="Samson R.A."/>
            <person name="Sandor E."/>
            <person name="Sanguinetti M."/>
            <person name="Schuetze T."/>
            <person name="Sepcic K."/>
            <person name="Shelest E."/>
            <person name="Sherlock G."/>
            <person name="Sophianopoulou V."/>
            <person name="Squina F.M."/>
            <person name="Sun H."/>
            <person name="Susca A."/>
            <person name="Todd R.B."/>
            <person name="Tsang A."/>
            <person name="Unkles S.E."/>
            <person name="van de Wiele N."/>
            <person name="van Rossen-Uffink D."/>
            <person name="Oliveira J.V."/>
            <person name="Vesth T.C."/>
            <person name="Visser J."/>
            <person name="Yu J.-H."/>
            <person name="Zhou M."/>
            <person name="Andersen M.R."/>
            <person name="Archer D.B."/>
            <person name="Baker S.E."/>
            <person name="Benoit I."/>
            <person name="Brakhage A.A."/>
            <person name="Braus G.H."/>
            <person name="Fischer R."/>
            <person name="Frisvad J.C."/>
            <person name="Goldman G.H."/>
            <person name="Houbraken J."/>
            <person name="Oakley B."/>
            <person name="Pocsi I."/>
            <person name="Scazzocchio C."/>
            <person name="Seiboth B."/>
            <person name="vanKuyk P.A."/>
            <person name="Wortman J."/>
            <person name="Dyer P.S."/>
            <person name="Grigoriev I.V."/>
        </authorList>
    </citation>
    <scope>NUCLEOTIDE SEQUENCE [LARGE SCALE GENOMIC DNA]</scope>
    <source>
        <strain evidence="5">CBS 593.65</strain>
    </source>
</reference>
<dbReference type="Proteomes" id="UP000184356">
    <property type="component" value="Unassembled WGS sequence"/>
</dbReference>
<dbReference type="GO" id="GO:0008270">
    <property type="term" value="F:zinc ion binding"/>
    <property type="evidence" value="ECO:0007669"/>
    <property type="project" value="UniProtKB-KW"/>
</dbReference>
<dbReference type="RefSeq" id="XP_040697306.1">
    <property type="nucleotide sequence ID" value="XM_040853009.1"/>
</dbReference>
<dbReference type="STRING" id="1036612.A0A1L9T226"/>
<proteinExistence type="predicted"/>
<dbReference type="VEuPathDB" id="FungiDB:ASPSYDRAFT_94700"/>
<dbReference type="EMBL" id="KV878597">
    <property type="protein sequence ID" value="OJJ53500.1"/>
    <property type="molecule type" value="Genomic_DNA"/>
</dbReference>
<accession>A0A1L9T226</accession>
<dbReference type="SMART" id="SM00355">
    <property type="entry name" value="ZnF_C2H2"/>
    <property type="match status" value="3"/>
</dbReference>
<evidence type="ECO:0000313" key="4">
    <source>
        <dbReference type="EMBL" id="OJJ53500.1"/>
    </source>
</evidence>
<feature type="region of interest" description="Disordered" evidence="2">
    <location>
        <begin position="1"/>
        <end position="23"/>
    </location>
</feature>
<dbReference type="InterPro" id="IPR013087">
    <property type="entry name" value="Znf_C2H2_type"/>
</dbReference>
<sequence>MSWHADAMPEYQSTQTASFQPNEYTTCTIPSGLPSNMITHHEAFTLASEGFHPAETPTEGPEARESKHNDAAPRCEWRDCTFPHTFASTEDLKRHVKTEHIDTQSDKYRVVPPVRDSPGLPECNWTACTYNKRTFRRLPDLERHVYKTHIEPGMHQCPVVGCEKVYNRRDTLNNHYKRNHDSGGLAGNSSSV</sequence>
<evidence type="ECO:0000256" key="2">
    <source>
        <dbReference type="SAM" id="MobiDB-lite"/>
    </source>
</evidence>
<dbReference type="OrthoDB" id="4510535at2759"/>
<feature type="compositionally biased region" description="Basic and acidic residues" evidence="2">
    <location>
        <begin position="61"/>
        <end position="70"/>
    </location>
</feature>
<feature type="compositionally biased region" description="Polar residues" evidence="2">
    <location>
        <begin position="11"/>
        <end position="23"/>
    </location>
</feature>
<keyword evidence="1" id="KW-0863">Zinc-finger</keyword>
<keyword evidence="1" id="KW-0862">Zinc</keyword>
<dbReference type="AlphaFoldDB" id="A0A1L9T226"/>
<organism evidence="4 5">
    <name type="scientific">Aspergillus sydowii CBS 593.65</name>
    <dbReference type="NCBI Taxonomy" id="1036612"/>
    <lineage>
        <taxon>Eukaryota</taxon>
        <taxon>Fungi</taxon>
        <taxon>Dikarya</taxon>
        <taxon>Ascomycota</taxon>
        <taxon>Pezizomycotina</taxon>
        <taxon>Eurotiomycetes</taxon>
        <taxon>Eurotiomycetidae</taxon>
        <taxon>Eurotiales</taxon>
        <taxon>Aspergillaceae</taxon>
        <taxon>Aspergillus</taxon>
        <taxon>Aspergillus subgen. Nidulantes</taxon>
    </lineage>
</organism>
<dbReference type="Gene3D" id="3.30.160.60">
    <property type="entry name" value="Classic Zinc Finger"/>
    <property type="match status" value="2"/>
</dbReference>
<dbReference type="SUPFAM" id="SSF57667">
    <property type="entry name" value="beta-beta-alpha zinc fingers"/>
    <property type="match status" value="1"/>
</dbReference>
<evidence type="ECO:0000256" key="1">
    <source>
        <dbReference type="PROSITE-ProRule" id="PRU00042"/>
    </source>
</evidence>
<protein>
    <recommendedName>
        <fullName evidence="3">C2H2-type domain-containing protein</fullName>
    </recommendedName>
</protein>